<comment type="similarity">
    <text evidence="3 10">Belongs to the cytochrome P450 family.</text>
</comment>
<keyword evidence="6" id="KW-1133">Transmembrane helix</keyword>
<evidence type="ECO:0000256" key="9">
    <source>
        <dbReference type="PIRSR" id="PIRSR602401-1"/>
    </source>
</evidence>
<keyword evidence="9 10" id="KW-0349">Heme</keyword>
<reference evidence="11" key="1">
    <citation type="submission" date="2022-02" db="EMBL/GenBank/DDBJ databases">
        <authorList>
            <person name="Henning P.M."/>
            <person name="McCubbin A.G."/>
            <person name="Shore J.S."/>
        </authorList>
    </citation>
    <scope>NUCLEOTIDE SEQUENCE</scope>
    <source>
        <strain evidence="11">F60SS</strain>
        <tissue evidence="11">Leaves</tissue>
    </source>
</reference>
<evidence type="ECO:0000256" key="3">
    <source>
        <dbReference type="ARBA" id="ARBA00010617"/>
    </source>
</evidence>
<sequence length="499" mass="56571">MMSTTMNIAAGSWVLLLTVVFMMITKTFKRRLFPNPNSGNLPPGSLGWPLMGETMEFMRSALSAEPESFVRERVQKNGSRVFKTSILGEPFIFFCGPPENKFLFSNENKSIITSWWPNSIRLLFKASLVNAVGDEVKRIKRILMACLNPDALKRYIGTIDSFTQDHIKTYWEGKEEVKVHNTVQLYTFELACRLFASISDAAHISKLGVQFHMLNKGMISLPIDIPGTRFYDAKRAADAVREELLLVVRERKEALLDNKRIQVMSPTPQQDDLISHLLVTADVEGRCLSEMEIVDNTLLFLFAGYDTTQSALTSLMKYLAQLPHVYAKVLREHMEIANAKQAGELLKWEDIQKMQYSWSVVSEVLRLSPPIRGGFREATADFTYAGYTIPKGWKLCWFMGYTQKDPSVFPDPERFDASRFEGGGPSPYCYVPFGGGDRKCIGQDFARLEILVFLHNIVTRFQWDLVIPGESFAYDPTILAPSHGLPIRLHPRPPTSSLL</sequence>
<accession>A0A9Q0J2G6</accession>
<keyword evidence="5 9" id="KW-0479">Metal-binding</keyword>
<comment type="subcellular location">
    <subcellularLocation>
        <location evidence="2">Membrane</location>
        <topology evidence="2">Single-pass membrane protein</topology>
    </subcellularLocation>
</comment>
<evidence type="ECO:0000256" key="2">
    <source>
        <dbReference type="ARBA" id="ARBA00004167"/>
    </source>
</evidence>
<evidence type="ECO:0000256" key="8">
    <source>
        <dbReference type="ARBA" id="ARBA00023004"/>
    </source>
</evidence>
<dbReference type="Proteomes" id="UP001141552">
    <property type="component" value="Unassembled WGS sequence"/>
</dbReference>
<keyword evidence="7 10" id="KW-0560">Oxidoreductase</keyword>
<evidence type="ECO:0000256" key="1">
    <source>
        <dbReference type="ARBA" id="ARBA00001971"/>
    </source>
</evidence>
<dbReference type="GO" id="GO:0005506">
    <property type="term" value="F:iron ion binding"/>
    <property type="evidence" value="ECO:0007669"/>
    <property type="project" value="InterPro"/>
</dbReference>
<dbReference type="Pfam" id="PF00067">
    <property type="entry name" value="p450"/>
    <property type="match status" value="1"/>
</dbReference>
<comment type="cofactor">
    <cofactor evidence="1 9">
        <name>heme</name>
        <dbReference type="ChEBI" id="CHEBI:30413"/>
    </cofactor>
</comment>
<dbReference type="EMBL" id="JAKUCV010006483">
    <property type="protein sequence ID" value="KAJ4827131.1"/>
    <property type="molecule type" value="Genomic_DNA"/>
</dbReference>
<organism evidence="11 12">
    <name type="scientific">Turnera subulata</name>
    <dbReference type="NCBI Taxonomy" id="218843"/>
    <lineage>
        <taxon>Eukaryota</taxon>
        <taxon>Viridiplantae</taxon>
        <taxon>Streptophyta</taxon>
        <taxon>Embryophyta</taxon>
        <taxon>Tracheophyta</taxon>
        <taxon>Spermatophyta</taxon>
        <taxon>Magnoliopsida</taxon>
        <taxon>eudicotyledons</taxon>
        <taxon>Gunneridae</taxon>
        <taxon>Pentapetalae</taxon>
        <taxon>rosids</taxon>
        <taxon>fabids</taxon>
        <taxon>Malpighiales</taxon>
        <taxon>Passifloraceae</taxon>
        <taxon>Turnera</taxon>
    </lineage>
</organism>
<evidence type="ECO:0000256" key="5">
    <source>
        <dbReference type="ARBA" id="ARBA00022723"/>
    </source>
</evidence>
<dbReference type="GO" id="GO:0016020">
    <property type="term" value="C:membrane"/>
    <property type="evidence" value="ECO:0007669"/>
    <property type="project" value="UniProtKB-SubCell"/>
</dbReference>
<dbReference type="InterPro" id="IPR017972">
    <property type="entry name" value="Cyt_P450_CS"/>
</dbReference>
<gene>
    <name evidence="11" type="ORF">Tsubulata_045688</name>
</gene>
<dbReference type="SUPFAM" id="SSF48264">
    <property type="entry name" value="Cytochrome P450"/>
    <property type="match status" value="1"/>
</dbReference>
<keyword evidence="4" id="KW-0812">Transmembrane</keyword>
<name>A0A9Q0J2G6_9ROSI</name>
<dbReference type="OrthoDB" id="1372046at2759"/>
<reference evidence="11" key="2">
    <citation type="journal article" date="2023" name="Plants (Basel)">
        <title>Annotation of the Turnera subulata (Passifloraceae) Draft Genome Reveals the S-Locus Evolved after the Divergence of Turneroideae from Passifloroideae in a Stepwise Manner.</title>
        <authorList>
            <person name="Henning P.M."/>
            <person name="Roalson E.H."/>
            <person name="Mir W."/>
            <person name="McCubbin A.G."/>
            <person name="Shore J.S."/>
        </authorList>
    </citation>
    <scope>NUCLEOTIDE SEQUENCE</scope>
    <source>
        <strain evidence="11">F60SS</strain>
    </source>
</reference>
<dbReference type="PROSITE" id="PS00086">
    <property type="entry name" value="CYTOCHROME_P450"/>
    <property type="match status" value="1"/>
</dbReference>
<dbReference type="PRINTS" id="PR00385">
    <property type="entry name" value="P450"/>
</dbReference>
<dbReference type="GO" id="GO:0004497">
    <property type="term" value="F:monooxygenase activity"/>
    <property type="evidence" value="ECO:0007669"/>
    <property type="project" value="UniProtKB-KW"/>
</dbReference>
<dbReference type="FunFam" id="1.10.630.10:FF:000022">
    <property type="entry name" value="Taxadiene 5-alpha hydroxylase"/>
    <property type="match status" value="1"/>
</dbReference>
<evidence type="ECO:0000256" key="10">
    <source>
        <dbReference type="RuleBase" id="RU000461"/>
    </source>
</evidence>
<keyword evidence="12" id="KW-1185">Reference proteome</keyword>
<dbReference type="PANTHER" id="PTHR24286">
    <property type="entry name" value="CYTOCHROME P450 26"/>
    <property type="match status" value="1"/>
</dbReference>
<keyword evidence="10" id="KW-0503">Monooxygenase</keyword>
<keyword evidence="6" id="KW-0472">Membrane</keyword>
<dbReference type="InterPro" id="IPR002401">
    <property type="entry name" value="Cyt_P450_E_grp-I"/>
</dbReference>
<comment type="caution">
    <text evidence="11">The sequence shown here is derived from an EMBL/GenBank/DDBJ whole genome shotgun (WGS) entry which is preliminary data.</text>
</comment>
<evidence type="ECO:0008006" key="13">
    <source>
        <dbReference type="Google" id="ProtNLM"/>
    </source>
</evidence>
<evidence type="ECO:0000256" key="7">
    <source>
        <dbReference type="ARBA" id="ARBA00023002"/>
    </source>
</evidence>
<dbReference type="CDD" id="cd11043">
    <property type="entry name" value="CYP90-like"/>
    <property type="match status" value="1"/>
</dbReference>
<evidence type="ECO:0000313" key="11">
    <source>
        <dbReference type="EMBL" id="KAJ4827131.1"/>
    </source>
</evidence>
<evidence type="ECO:0000256" key="4">
    <source>
        <dbReference type="ARBA" id="ARBA00022692"/>
    </source>
</evidence>
<dbReference type="AlphaFoldDB" id="A0A9Q0J2G6"/>
<dbReference type="InterPro" id="IPR001128">
    <property type="entry name" value="Cyt_P450"/>
</dbReference>
<evidence type="ECO:0000256" key="6">
    <source>
        <dbReference type="ARBA" id="ARBA00022989"/>
    </source>
</evidence>
<dbReference type="GO" id="GO:0016705">
    <property type="term" value="F:oxidoreductase activity, acting on paired donors, with incorporation or reduction of molecular oxygen"/>
    <property type="evidence" value="ECO:0007669"/>
    <property type="project" value="InterPro"/>
</dbReference>
<proteinExistence type="inferred from homology"/>
<dbReference type="GO" id="GO:0016125">
    <property type="term" value="P:sterol metabolic process"/>
    <property type="evidence" value="ECO:0007669"/>
    <property type="project" value="TreeGrafter"/>
</dbReference>
<feature type="binding site" description="axial binding residue" evidence="9">
    <location>
        <position position="440"/>
    </location>
    <ligand>
        <name>heme</name>
        <dbReference type="ChEBI" id="CHEBI:30413"/>
    </ligand>
    <ligandPart>
        <name>Fe</name>
        <dbReference type="ChEBI" id="CHEBI:18248"/>
    </ligandPart>
</feature>
<dbReference type="PANTHER" id="PTHR24286:SF209">
    <property type="entry name" value="BETA-AMYRIN 28-OXIDASE-LIKE"/>
    <property type="match status" value="1"/>
</dbReference>
<dbReference type="Gene3D" id="1.10.630.10">
    <property type="entry name" value="Cytochrome P450"/>
    <property type="match status" value="1"/>
</dbReference>
<evidence type="ECO:0000313" key="12">
    <source>
        <dbReference type="Proteomes" id="UP001141552"/>
    </source>
</evidence>
<dbReference type="GO" id="GO:0020037">
    <property type="term" value="F:heme binding"/>
    <property type="evidence" value="ECO:0007669"/>
    <property type="project" value="InterPro"/>
</dbReference>
<keyword evidence="8 9" id="KW-0408">Iron</keyword>
<dbReference type="InterPro" id="IPR036396">
    <property type="entry name" value="Cyt_P450_sf"/>
</dbReference>
<dbReference type="PRINTS" id="PR00463">
    <property type="entry name" value="EP450I"/>
</dbReference>
<protein>
    <recommendedName>
        <fullName evidence="13">Cytochrome P450</fullName>
    </recommendedName>
</protein>